<evidence type="ECO:0000313" key="6">
    <source>
        <dbReference type="EMBL" id="SVB65982.1"/>
    </source>
</evidence>
<dbReference type="InterPro" id="IPR050377">
    <property type="entry name" value="Radical_SAM_PqqE_MftC-like"/>
</dbReference>
<dbReference type="SUPFAM" id="SSF102114">
    <property type="entry name" value="Radical SAM enzymes"/>
    <property type="match status" value="1"/>
</dbReference>
<dbReference type="GO" id="GO:0051536">
    <property type="term" value="F:iron-sulfur cluster binding"/>
    <property type="evidence" value="ECO:0007669"/>
    <property type="project" value="UniProtKB-KW"/>
</dbReference>
<organism evidence="6">
    <name type="scientific">marine metagenome</name>
    <dbReference type="NCBI Taxonomy" id="408172"/>
    <lineage>
        <taxon>unclassified sequences</taxon>
        <taxon>metagenomes</taxon>
        <taxon>ecological metagenomes</taxon>
    </lineage>
</organism>
<dbReference type="PANTHER" id="PTHR11228:SF7">
    <property type="entry name" value="PQQA PEPTIDE CYCLASE"/>
    <property type="match status" value="1"/>
</dbReference>
<dbReference type="Pfam" id="PF04055">
    <property type="entry name" value="Radical_SAM"/>
    <property type="match status" value="1"/>
</dbReference>
<name>A0A382FTP8_9ZZZZ</name>
<dbReference type="InterPro" id="IPR058240">
    <property type="entry name" value="rSAM_sf"/>
</dbReference>
<evidence type="ECO:0000256" key="4">
    <source>
        <dbReference type="ARBA" id="ARBA00023014"/>
    </source>
</evidence>
<dbReference type="GO" id="GO:0003824">
    <property type="term" value="F:catalytic activity"/>
    <property type="evidence" value="ECO:0007669"/>
    <property type="project" value="InterPro"/>
</dbReference>
<proteinExistence type="predicted"/>
<accession>A0A382FTP8</accession>
<reference evidence="6" key="1">
    <citation type="submission" date="2018-05" db="EMBL/GenBank/DDBJ databases">
        <authorList>
            <person name="Lanie J.A."/>
            <person name="Ng W.-L."/>
            <person name="Kazmierczak K.M."/>
            <person name="Andrzejewski T.M."/>
            <person name="Davidsen T.M."/>
            <person name="Wayne K.J."/>
            <person name="Tettelin H."/>
            <person name="Glass J.I."/>
            <person name="Rusch D."/>
            <person name="Podicherti R."/>
            <person name="Tsui H.-C.T."/>
            <person name="Winkler M.E."/>
        </authorList>
    </citation>
    <scope>NUCLEOTIDE SEQUENCE</scope>
</reference>
<evidence type="ECO:0000259" key="5">
    <source>
        <dbReference type="PROSITE" id="PS51918"/>
    </source>
</evidence>
<evidence type="ECO:0000256" key="2">
    <source>
        <dbReference type="ARBA" id="ARBA00022723"/>
    </source>
</evidence>
<keyword evidence="4" id="KW-0411">Iron-sulfur</keyword>
<dbReference type="SFLD" id="SFLDS00029">
    <property type="entry name" value="Radical_SAM"/>
    <property type="match status" value="1"/>
</dbReference>
<feature type="domain" description="Radical SAM core" evidence="5">
    <location>
        <begin position="3"/>
        <end position="233"/>
    </location>
</feature>
<dbReference type="PANTHER" id="PTHR11228">
    <property type="entry name" value="RADICAL SAM DOMAIN PROTEIN"/>
    <property type="match status" value="1"/>
</dbReference>
<evidence type="ECO:0000256" key="3">
    <source>
        <dbReference type="ARBA" id="ARBA00023004"/>
    </source>
</evidence>
<dbReference type="InterPro" id="IPR013785">
    <property type="entry name" value="Aldolase_TIM"/>
</dbReference>
<dbReference type="Gene3D" id="3.20.20.70">
    <property type="entry name" value="Aldolase class I"/>
    <property type="match status" value="1"/>
</dbReference>
<gene>
    <name evidence="6" type="ORF">METZ01_LOCUS218836</name>
</gene>
<dbReference type="SFLD" id="SFLDG01067">
    <property type="entry name" value="SPASM/twitch_domain_containing"/>
    <property type="match status" value="1"/>
</dbReference>
<sequence length="332" mass="38541">MLDSDLFTVSWLLGRFCNYRCSYCWPYARSNTKDHRPTELCLSTIDEIKKQARERNFNSFHFSLSGGEPTFHPAYLDILEYLADDVENTNYTSVHMTSNCSRPMEWFEQYVKLASKFSRASITASFHREYITQNKLENFADKLDFCQRNGVRVTINSVMVPEKFDEIYEDLLYFYERGINVTLKPQSDPTASFVVDGYTKKQMQVLHNGMPQITNMEVKSKKLKNIHQEFEIVMNDDEGKEWYLDQAERFNAFNFNNFKGWTCSSGYRSCIIREPDGSIKRSYSCGDVPLGNIETGFKLFDSPKECITNACVSSADSKIPKKKQNSSLPLWK</sequence>
<evidence type="ECO:0000256" key="1">
    <source>
        <dbReference type="ARBA" id="ARBA00022691"/>
    </source>
</evidence>
<dbReference type="EMBL" id="UINC01051614">
    <property type="protein sequence ID" value="SVB65982.1"/>
    <property type="molecule type" value="Genomic_DNA"/>
</dbReference>
<keyword evidence="3" id="KW-0408">Iron</keyword>
<dbReference type="GO" id="GO:0046872">
    <property type="term" value="F:metal ion binding"/>
    <property type="evidence" value="ECO:0007669"/>
    <property type="project" value="UniProtKB-KW"/>
</dbReference>
<dbReference type="CDD" id="cd01335">
    <property type="entry name" value="Radical_SAM"/>
    <property type="match status" value="1"/>
</dbReference>
<keyword evidence="2" id="KW-0479">Metal-binding</keyword>
<dbReference type="PROSITE" id="PS51918">
    <property type="entry name" value="RADICAL_SAM"/>
    <property type="match status" value="1"/>
</dbReference>
<dbReference type="InterPro" id="IPR007197">
    <property type="entry name" value="rSAM"/>
</dbReference>
<keyword evidence="1" id="KW-0949">S-adenosyl-L-methionine</keyword>
<dbReference type="AlphaFoldDB" id="A0A382FTP8"/>
<protein>
    <recommendedName>
        <fullName evidence="5">Radical SAM core domain-containing protein</fullName>
    </recommendedName>
</protein>